<name>A0A6B1DWL6_9CHLR</name>
<dbReference type="EMBL" id="VXPY01000086">
    <property type="protein sequence ID" value="MYD91093.1"/>
    <property type="molecule type" value="Genomic_DNA"/>
</dbReference>
<protein>
    <recommendedName>
        <fullName evidence="3">Peptidase C-terminal archaeal/bacterial domain-containing protein</fullName>
    </recommendedName>
</protein>
<keyword evidence="1" id="KW-0732">Signal</keyword>
<sequence length="562" mass="60894">MTNTAPQRPRARPAALLLCCLIAAAAALPVRVLAQDSSPVAPDSARLPMQPGDIHAVQLLAGDETVYKLEVEQVGRYRLTTGLLPVAQQVQVTVSAAGGDPLFANPFTPIDLTLRPGTYEFTFSALDDATFDFAVVRHHGTYSVNPAVVRHVDPGQHLPSQSLDVPDLHAQLRIPEQAGPTEWILRLENGPVTPFQLRLQGADLDLTAEVRTEATLSFWSAGGLYDMVLERSEGGIAPSFTLLQPSATELTPLYLNSVAEGTLAPNRKTLHYRLTLDDGVVANLALDSDFGGDLDLSVQPLSEPTRQVARSATPLSTERIGELLLTPDSYLVTVTRTAGQGPARFRLELGVEPIETFFSHAGGQQSASQGEDDPLNLHGFHVPAAGQQVTLELKSPAIVAAHGLVFGRQRQVRDNMLASPVTFLAPAAGDYYIGVDTRYGFGYYTLDIGIAEPPARLPEMGVVAREIEPGAVQHWRYPVPTNANLISFVLVSLSDQDLDLESNRYDPDSHELHYRTSSMDPKVETVAWYDPAGGEILVTVSSFGTRVTEYLLVVRTQTLDGR</sequence>
<comment type="caution">
    <text evidence="2">The sequence shown here is derived from an EMBL/GenBank/DDBJ whole genome shotgun (WGS) entry which is preliminary data.</text>
</comment>
<feature type="signal peptide" evidence="1">
    <location>
        <begin position="1"/>
        <end position="34"/>
    </location>
</feature>
<proteinExistence type="predicted"/>
<evidence type="ECO:0000313" key="2">
    <source>
        <dbReference type="EMBL" id="MYD91093.1"/>
    </source>
</evidence>
<reference evidence="2" key="1">
    <citation type="submission" date="2019-09" db="EMBL/GenBank/DDBJ databases">
        <title>Characterisation of the sponge microbiome using genome-centric metagenomics.</title>
        <authorList>
            <person name="Engelberts J.P."/>
            <person name="Robbins S.J."/>
            <person name="De Goeij J.M."/>
            <person name="Aranda M."/>
            <person name="Bell S.C."/>
            <person name="Webster N.S."/>
        </authorList>
    </citation>
    <scope>NUCLEOTIDE SEQUENCE</scope>
    <source>
        <strain evidence="2">SB0662_bin_9</strain>
    </source>
</reference>
<organism evidence="2">
    <name type="scientific">Caldilineaceae bacterium SB0662_bin_9</name>
    <dbReference type="NCBI Taxonomy" id="2605258"/>
    <lineage>
        <taxon>Bacteria</taxon>
        <taxon>Bacillati</taxon>
        <taxon>Chloroflexota</taxon>
        <taxon>Caldilineae</taxon>
        <taxon>Caldilineales</taxon>
        <taxon>Caldilineaceae</taxon>
    </lineage>
</organism>
<accession>A0A6B1DWL6</accession>
<dbReference type="AlphaFoldDB" id="A0A6B1DWL6"/>
<feature type="chain" id="PRO_5025649440" description="Peptidase C-terminal archaeal/bacterial domain-containing protein" evidence="1">
    <location>
        <begin position="35"/>
        <end position="562"/>
    </location>
</feature>
<evidence type="ECO:0000256" key="1">
    <source>
        <dbReference type="SAM" id="SignalP"/>
    </source>
</evidence>
<evidence type="ECO:0008006" key="3">
    <source>
        <dbReference type="Google" id="ProtNLM"/>
    </source>
</evidence>
<gene>
    <name evidence="2" type="ORF">F4Y08_12285</name>
</gene>